<dbReference type="RefSeq" id="WP_189405924.1">
    <property type="nucleotide sequence ID" value="NZ_BMXP01000004.1"/>
</dbReference>
<dbReference type="EMBL" id="BMXP01000004">
    <property type="protein sequence ID" value="GGW85901.1"/>
    <property type="molecule type" value="Genomic_DNA"/>
</dbReference>
<dbReference type="PROSITE" id="PS51257">
    <property type="entry name" value="PROKAR_LIPOPROTEIN"/>
    <property type="match status" value="1"/>
</dbReference>
<keyword evidence="2" id="KW-0449">Lipoprotein</keyword>
<dbReference type="Pfam" id="PF14321">
    <property type="entry name" value="DUF4382"/>
    <property type="match status" value="1"/>
</dbReference>
<feature type="domain" description="DUF4382" evidence="1">
    <location>
        <begin position="49"/>
        <end position="187"/>
    </location>
</feature>
<proteinExistence type="predicted"/>
<protein>
    <submittedName>
        <fullName evidence="2">Lipoprotein</fullName>
    </submittedName>
</protein>
<comment type="caution">
    <text evidence="2">The sequence shown here is derived from an EMBL/GenBank/DDBJ whole genome shotgun (WGS) entry which is preliminary data.</text>
</comment>
<reference evidence="2" key="2">
    <citation type="submission" date="2020-09" db="EMBL/GenBank/DDBJ databases">
        <authorList>
            <person name="Sun Q."/>
            <person name="Kim S."/>
        </authorList>
    </citation>
    <scope>NUCLEOTIDE SEQUENCE</scope>
    <source>
        <strain evidence="2">KCTC 22164</strain>
    </source>
</reference>
<dbReference type="InterPro" id="IPR025491">
    <property type="entry name" value="DUF4382"/>
</dbReference>
<name>A0A918JKT7_9ALTE</name>
<keyword evidence="3" id="KW-1185">Reference proteome</keyword>
<gene>
    <name evidence="2" type="ORF">GCM10007391_19390</name>
</gene>
<evidence type="ECO:0000313" key="3">
    <source>
        <dbReference type="Proteomes" id="UP000631300"/>
    </source>
</evidence>
<sequence>MKFSVHPLNSVSTVAKACAIALGLAGLTACGGSDTDSPAVERPAPDNEASFSLAVSDAPVDSATEVVVYFDTVELTGNGDPLVFDVRDENGDPRRLDLLALQGQAFATIVEQTDIPSGEYGQVRLVVTDDSYIVMDEGTFPLQVPSGELKLDGFTAAPGAEAAYTAEFDLRKSLVNPVGQQAVFLKPRGVRLVLNDEVGQIEGSIDNLLLDDPSCAQKMDLNTGNAVYVYQGEYQQISELGDDASPDDDDDVQRPYTIIPVNYDQADDSYRFNASFLPADDYTLSFSCTALFDEPESEEGEAEGFTLQTLDTVTVTAGNTTTVSVE</sequence>
<accession>A0A918JKT7</accession>
<reference evidence="2" key="1">
    <citation type="journal article" date="2014" name="Int. J. Syst. Evol. Microbiol.">
        <title>Complete genome sequence of Corynebacterium casei LMG S-19264T (=DSM 44701T), isolated from a smear-ripened cheese.</title>
        <authorList>
            <consortium name="US DOE Joint Genome Institute (JGI-PGF)"/>
            <person name="Walter F."/>
            <person name="Albersmeier A."/>
            <person name="Kalinowski J."/>
            <person name="Ruckert C."/>
        </authorList>
    </citation>
    <scope>NUCLEOTIDE SEQUENCE</scope>
    <source>
        <strain evidence="2">KCTC 22164</strain>
    </source>
</reference>
<organism evidence="2 3">
    <name type="scientific">Alteromonas halophila</name>
    <dbReference type="NCBI Taxonomy" id="516698"/>
    <lineage>
        <taxon>Bacteria</taxon>
        <taxon>Pseudomonadati</taxon>
        <taxon>Pseudomonadota</taxon>
        <taxon>Gammaproteobacteria</taxon>
        <taxon>Alteromonadales</taxon>
        <taxon>Alteromonadaceae</taxon>
        <taxon>Alteromonas/Salinimonas group</taxon>
        <taxon>Alteromonas</taxon>
    </lineage>
</organism>
<dbReference type="Proteomes" id="UP000631300">
    <property type="component" value="Unassembled WGS sequence"/>
</dbReference>
<evidence type="ECO:0000259" key="1">
    <source>
        <dbReference type="Pfam" id="PF14321"/>
    </source>
</evidence>
<dbReference type="AlphaFoldDB" id="A0A918JKT7"/>
<evidence type="ECO:0000313" key="2">
    <source>
        <dbReference type="EMBL" id="GGW85901.1"/>
    </source>
</evidence>